<feature type="compositionally biased region" description="Polar residues" evidence="1">
    <location>
        <begin position="13"/>
        <end position="24"/>
    </location>
</feature>
<name>A0ABS5BQH0_9BACT</name>
<protein>
    <submittedName>
        <fullName evidence="3">Phage holin family protein</fullName>
    </submittedName>
</protein>
<evidence type="ECO:0000313" key="4">
    <source>
        <dbReference type="Proteomes" id="UP000676565"/>
    </source>
</evidence>
<keyword evidence="2" id="KW-1133">Transmembrane helix</keyword>
<feature type="transmembrane region" description="Helical" evidence="2">
    <location>
        <begin position="94"/>
        <end position="122"/>
    </location>
</feature>
<dbReference type="EMBL" id="JAGKQQ010000001">
    <property type="protein sequence ID" value="MBP3955974.1"/>
    <property type="molecule type" value="Genomic_DNA"/>
</dbReference>
<keyword evidence="2" id="KW-0472">Membrane</keyword>
<sequence>MATTEAAPPPTYDGSNRAPSEPSNSMAGLVSGIINDAQTLLRQQAEMLKSEVREDFKRSKRAAEFGALGVVFGTVGALGLITALAYFMHEQFQFAMWASWGIVGGLFFAVGGALGWISYGLLERFNPLPDKTLNALKENISWQTK</sequence>
<feature type="region of interest" description="Disordered" evidence="1">
    <location>
        <begin position="1"/>
        <end position="24"/>
    </location>
</feature>
<comment type="caution">
    <text evidence="3">The sequence shown here is derived from an EMBL/GenBank/DDBJ whole genome shotgun (WGS) entry which is preliminary data.</text>
</comment>
<keyword evidence="4" id="KW-1185">Reference proteome</keyword>
<proteinExistence type="predicted"/>
<evidence type="ECO:0000313" key="3">
    <source>
        <dbReference type="EMBL" id="MBP3955974.1"/>
    </source>
</evidence>
<dbReference type="InterPro" id="IPR009937">
    <property type="entry name" value="Phage_holin_3_6"/>
</dbReference>
<evidence type="ECO:0000256" key="2">
    <source>
        <dbReference type="SAM" id="Phobius"/>
    </source>
</evidence>
<dbReference type="Pfam" id="PF07332">
    <property type="entry name" value="Phage_holin_3_6"/>
    <property type="match status" value="1"/>
</dbReference>
<feature type="transmembrane region" description="Helical" evidence="2">
    <location>
        <begin position="65"/>
        <end position="88"/>
    </location>
</feature>
<accession>A0ABS5BQH0</accession>
<gene>
    <name evidence="3" type="ORF">J8F10_11830</name>
</gene>
<dbReference type="Proteomes" id="UP000676565">
    <property type="component" value="Unassembled WGS sequence"/>
</dbReference>
<dbReference type="RefSeq" id="WP_210654022.1">
    <property type="nucleotide sequence ID" value="NZ_JAGKQQ010000001.1"/>
</dbReference>
<evidence type="ECO:0000256" key="1">
    <source>
        <dbReference type="SAM" id="MobiDB-lite"/>
    </source>
</evidence>
<organism evidence="3 4">
    <name type="scientific">Gemmata palustris</name>
    <dbReference type="NCBI Taxonomy" id="2822762"/>
    <lineage>
        <taxon>Bacteria</taxon>
        <taxon>Pseudomonadati</taxon>
        <taxon>Planctomycetota</taxon>
        <taxon>Planctomycetia</taxon>
        <taxon>Gemmatales</taxon>
        <taxon>Gemmataceae</taxon>
        <taxon>Gemmata</taxon>
    </lineage>
</organism>
<keyword evidence="2" id="KW-0812">Transmembrane</keyword>
<reference evidence="3 4" key="1">
    <citation type="submission" date="2021-04" db="EMBL/GenBank/DDBJ databases">
        <authorList>
            <person name="Ivanova A."/>
        </authorList>
    </citation>
    <scope>NUCLEOTIDE SEQUENCE [LARGE SCALE GENOMIC DNA]</scope>
    <source>
        <strain evidence="3 4">G18</strain>
    </source>
</reference>